<sequence>MRNTIVTGGASGIGQAMAAALRADGHRVFVADIAPRPEAEAPETYLQTDLGTAEGIGALSEALAGREIHDLVHCAAVGQWSSFADTPREMWERILRTNLEGTIGLTQTVVPLMPRGGRIVLFASGTVFKGPRNLFAYVASKAGVIGFARCLAEELGEDGITVNVVSPGITATPMIADMAHTEEANIAGRAIKRRAVPDDLVGPVRFLLSEGAAFVTGQTLCVDGGSVKH</sequence>
<dbReference type="PANTHER" id="PTHR42760">
    <property type="entry name" value="SHORT-CHAIN DEHYDROGENASES/REDUCTASES FAMILY MEMBER"/>
    <property type="match status" value="1"/>
</dbReference>
<dbReference type="CDD" id="cd05233">
    <property type="entry name" value="SDR_c"/>
    <property type="match status" value="1"/>
</dbReference>
<dbReference type="InterPro" id="IPR020904">
    <property type="entry name" value="Sc_DH/Rdtase_CS"/>
</dbReference>
<dbReference type="Proteomes" id="UP000315677">
    <property type="component" value="Unassembled WGS sequence"/>
</dbReference>
<comment type="similarity">
    <text evidence="1">Belongs to the short-chain dehydrogenases/reductases (SDR) family.</text>
</comment>
<dbReference type="AlphaFoldDB" id="A0A543DQF2"/>
<evidence type="ECO:0000313" key="4">
    <source>
        <dbReference type="Proteomes" id="UP000315677"/>
    </source>
</evidence>
<dbReference type="SUPFAM" id="SSF51735">
    <property type="entry name" value="NAD(P)-binding Rossmann-fold domains"/>
    <property type="match status" value="1"/>
</dbReference>
<gene>
    <name evidence="3" type="ORF">FB558_4109</name>
</gene>
<dbReference type="GO" id="GO:0030497">
    <property type="term" value="P:fatty acid elongation"/>
    <property type="evidence" value="ECO:0007669"/>
    <property type="project" value="TreeGrafter"/>
</dbReference>
<evidence type="ECO:0000259" key="2">
    <source>
        <dbReference type="SMART" id="SM00822"/>
    </source>
</evidence>
<comment type="caution">
    <text evidence="3">The sequence shown here is derived from an EMBL/GenBank/DDBJ whole genome shotgun (WGS) entry which is preliminary data.</text>
</comment>
<dbReference type="SMART" id="SM00822">
    <property type="entry name" value="PKS_KR"/>
    <property type="match status" value="1"/>
</dbReference>
<accession>A0A543DQF2</accession>
<keyword evidence="4" id="KW-1185">Reference proteome</keyword>
<dbReference type="RefSeq" id="WP_142055765.1">
    <property type="nucleotide sequence ID" value="NZ_VFPA01000002.1"/>
</dbReference>
<evidence type="ECO:0000256" key="1">
    <source>
        <dbReference type="ARBA" id="ARBA00006484"/>
    </source>
</evidence>
<dbReference type="InterPro" id="IPR002347">
    <property type="entry name" value="SDR_fam"/>
</dbReference>
<dbReference type="Gene3D" id="3.40.50.720">
    <property type="entry name" value="NAD(P)-binding Rossmann-like Domain"/>
    <property type="match status" value="1"/>
</dbReference>
<dbReference type="PRINTS" id="PR00081">
    <property type="entry name" value="GDHRDH"/>
</dbReference>
<proteinExistence type="inferred from homology"/>
<organism evidence="3 4">
    <name type="scientific">Pseudonocardia kunmingensis</name>
    <dbReference type="NCBI Taxonomy" id="630975"/>
    <lineage>
        <taxon>Bacteria</taxon>
        <taxon>Bacillati</taxon>
        <taxon>Actinomycetota</taxon>
        <taxon>Actinomycetes</taxon>
        <taxon>Pseudonocardiales</taxon>
        <taxon>Pseudonocardiaceae</taxon>
        <taxon>Pseudonocardia</taxon>
    </lineage>
</organism>
<dbReference type="PROSITE" id="PS00061">
    <property type="entry name" value="ADH_SHORT"/>
    <property type="match status" value="1"/>
</dbReference>
<dbReference type="InterPro" id="IPR057326">
    <property type="entry name" value="KR_dom"/>
</dbReference>
<dbReference type="PANTHER" id="PTHR42760:SF40">
    <property type="entry name" value="3-OXOACYL-[ACYL-CARRIER-PROTEIN] REDUCTASE, CHLOROPLASTIC"/>
    <property type="match status" value="1"/>
</dbReference>
<reference evidence="3 4" key="1">
    <citation type="submission" date="2019-06" db="EMBL/GenBank/DDBJ databases">
        <title>Sequencing the genomes of 1000 actinobacteria strains.</title>
        <authorList>
            <person name="Klenk H.-P."/>
        </authorList>
    </citation>
    <scope>NUCLEOTIDE SEQUENCE [LARGE SCALE GENOMIC DNA]</scope>
    <source>
        <strain evidence="3 4">DSM 45301</strain>
    </source>
</reference>
<dbReference type="OrthoDB" id="9803333at2"/>
<dbReference type="InterPro" id="IPR036291">
    <property type="entry name" value="NAD(P)-bd_dom_sf"/>
</dbReference>
<dbReference type="EMBL" id="VFPA01000002">
    <property type="protein sequence ID" value="TQM11544.1"/>
    <property type="molecule type" value="Genomic_DNA"/>
</dbReference>
<evidence type="ECO:0000313" key="3">
    <source>
        <dbReference type="EMBL" id="TQM11544.1"/>
    </source>
</evidence>
<name>A0A543DQF2_9PSEU</name>
<dbReference type="GO" id="GO:0016616">
    <property type="term" value="F:oxidoreductase activity, acting on the CH-OH group of donors, NAD or NADP as acceptor"/>
    <property type="evidence" value="ECO:0007669"/>
    <property type="project" value="UniProtKB-ARBA"/>
</dbReference>
<protein>
    <submittedName>
        <fullName evidence="3">3-oxoacyl-[acyl-carrier protein] reductase</fullName>
    </submittedName>
</protein>
<dbReference type="Pfam" id="PF13561">
    <property type="entry name" value="adh_short_C2"/>
    <property type="match status" value="1"/>
</dbReference>
<feature type="domain" description="Ketoreductase" evidence="2">
    <location>
        <begin position="2"/>
        <end position="168"/>
    </location>
</feature>